<evidence type="ECO:0000259" key="1">
    <source>
        <dbReference type="Pfam" id="PF04754"/>
    </source>
</evidence>
<dbReference type="Proteomes" id="UP001153404">
    <property type="component" value="Unassembled WGS sequence"/>
</dbReference>
<name>A0A9X4KV75_9BACL</name>
<reference evidence="2" key="1">
    <citation type="submission" date="2022-10" db="EMBL/GenBank/DDBJ databases">
        <title>Comparative genomic analysis of Cohnella hashimotonis sp. nov., isolated from the International Space Station.</title>
        <authorList>
            <person name="Simpson A."/>
            <person name="Venkateswaran K."/>
        </authorList>
    </citation>
    <scope>NUCLEOTIDE SEQUENCE</scope>
    <source>
        <strain evidence="2">DSM 28161</strain>
    </source>
</reference>
<dbReference type="PANTHER" id="PTHR35586">
    <property type="entry name" value="SLL1691 PROTEIN"/>
    <property type="match status" value="1"/>
</dbReference>
<keyword evidence="3" id="KW-1185">Reference proteome</keyword>
<dbReference type="InterPro" id="IPR006842">
    <property type="entry name" value="Transposase_31"/>
</dbReference>
<dbReference type="Pfam" id="PF04754">
    <property type="entry name" value="Transposase_31"/>
    <property type="match status" value="1"/>
</dbReference>
<gene>
    <name evidence="2" type="ORF">OMP40_22020</name>
</gene>
<dbReference type="InterPro" id="IPR010106">
    <property type="entry name" value="RpnA"/>
</dbReference>
<dbReference type="NCBIfam" id="TIGR01784">
    <property type="entry name" value="T_den_put_tspse"/>
    <property type="match status" value="1"/>
</dbReference>
<comment type="caution">
    <text evidence="2">The sequence shown here is derived from an EMBL/GenBank/DDBJ whole genome shotgun (WGS) entry which is preliminary data.</text>
</comment>
<dbReference type="RefSeq" id="WP_277534545.1">
    <property type="nucleotide sequence ID" value="NZ_JAPDIA010000007.1"/>
</dbReference>
<dbReference type="EMBL" id="JAPDIA010000007">
    <property type="protein sequence ID" value="MDG0811744.1"/>
    <property type="molecule type" value="Genomic_DNA"/>
</dbReference>
<protein>
    <submittedName>
        <fullName evidence="2">Rpn family recombination-promoting nuclease/putative transposase</fullName>
    </submittedName>
</protein>
<organism evidence="2 3">
    <name type="scientific">Cohnella rhizosphaerae</name>
    <dbReference type="NCBI Taxonomy" id="1457232"/>
    <lineage>
        <taxon>Bacteria</taxon>
        <taxon>Bacillati</taxon>
        <taxon>Bacillota</taxon>
        <taxon>Bacilli</taxon>
        <taxon>Bacillales</taxon>
        <taxon>Paenibacillaceae</taxon>
        <taxon>Cohnella</taxon>
    </lineage>
</organism>
<dbReference type="AlphaFoldDB" id="A0A9X4KV75"/>
<evidence type="ECO:0000313" key="2">
    <source>
        <dbReference type="EMBL" id="MDG0811744.1"/>
    </source>
</evidence>
<proteinExistence type="predicted"/>
<evidence type="ECO:0000313" key="3">
    <source>
        <dbReference type="Proteomes" id="UP001153404"/>
    </source>
</evidence>
<feature type="domain" description="Transposase (putative) YhgA-like" evidence="1">
    <location>
        <begin position="3"/>
        <end position="136"/>
    </location>
</feature>
<dbReference type="PANTHER" id="PTHR35586:SF1">
    <property type="entry name" value="SLL1691 PROTEIN"/>
    <property type="match status" value="1"/>
</dbReference>
<sequence>MAPHDEAFKKLLQAFFAEFMSLFFPELHRLIDFAHTRFLMQELLVDVVGGEKRTVDLLVEVRLRGRNVFILIHLEPQSYAQADFGERMFLYFARLLERHRKAYKVILPVAIFTGSRARDEPDGYSMRFEDERIVEFRYRKLELARLDWRRFAKSDNPVAAALLSRMGYNEKDRRELRLSYLRMLARLHPKLDDAKLALVMSIADLYYGPEAEEDRSILRELHARDPKEAERVMELMPAWKRWGYEEGLEEGLEKGREKGIEAGRAESVRKLLAKGFTPGQIAELLDLPQDEVAKLRDSH</sequence>
<accession>A0A9X4KV75</accession>